<evidence type="ECO:0008006" key="4">
    <source>
        <dbReference type="Google" id="ProtNLM"/>
    </source>
</evidence>
<proteinExistence type="predicted"/>
<dbReference type="EMBL" id="JAJBOM010000028">
    <property type="protein sequence ID" value="MCB5620562.1"/>
    <property type="molecule type" value="Genomic_DNA"/>
</dbReference>
<comment type="caution">
    <text evidence="2">The sequence shown here is derived from an EMBL/GenBank/DDBJ whole genome shotgun (WGS) entry which is preliminary data.</text>
</comment>
<reference evidence="2 3" key="1">
    <citation type="submission" date="2018-08" db="EMBL/GenBank/DDBJ databases">
        <title>A genome reference for cultivated species of the human gut microbiota.</title>
        <authorList>
            <person name="Zou Y."/>
            <person name="Xue W."/>
            <person name="Luo G."/>
        </authorList>
    </citation>
    <scope>NUCLEOTIDE SEQUENCE [LARGE SCALE GENOMIC DNA]</scope>
    <source>
        <strain evidence="2 3">AF19-16AC</strain>
    </source>
</reference>
<gene>
    <name evidence="2" type="ORF">DWX36_10355</name>
    <name evidence="1" type="ORF">LIQ08_15590</name>
</gene>
<evidence type="ECO:0000313" key="2">
    <source>
        <dbReference type="EMBL" id="RGT38061.1"/>
    </source>
</evidence>
<dbReference type="RefSeq" id="WP_117636245.1">
    <property type="nucleotide sequence ID" value="NZ_JAAILZ010000085.1"/>
</dbReference>
<name>A0A3E4KA31_MEDGN</name>
<reference evidence="1" key="2">
    <citation type="submission" date="2021-10" db="EMBL/GenBank/DDBJ databases">
        <title>Collection of gut derived symbiotic bacterial strains cultured from healthy donors.</title>
        <authorList>
            <person name="Lin H."/>
            <person name="Littmann E."/>
            <person name="Claire K."/>
            <person name="Pamer E."/>
        </authorList>
    </citation>
    <scope>NUCLEOTIDE SEQUENCE</scope>
    <source>
        <strain evidence="1">MSK.23.18</strain>
    </source>
</reference>
<protein>
    <recommendedName>
        <fullName evidence="4">Molecular chaperone GrpE</fullName>
    </recommendedName>
</protein>
<dbReference type="Proteomes" id="UP000283834">
    <property type="component" value="Unassembled WGS sequence"/>
</dbReference>
<dbReference type="AlphaFoldDB" id="A0A3E4KA31"/>
<organism evidence="2 3">
    <name type="scientific">Mediterraneibacter gnavus</name>
    <name type="common">Ruminococcus gnavus</name>
    <dbReference type="NCBI Taxonomy" id="33038"/>
    <lineage>
        <taxon>Bacteria</taxon>
        <taxon>Bacillati</taxon>
        <taxon>Bacillota</taxon>
        <taxon>Clostridia</taxon>
        <taxon>Lachnospirales</taxon>
        <taxon>Lachnospiraceae</taxon>
        <taxon>Mediterraneibacter</taxon>
    </lineage>
</organism>
<evidence type="ECO:0000313" key="3">
    <source>
        <dbReference type="Proteomes" id="UP000283834"/>
    </source>
</evidence>
<dbReference type="Proteomes" id="UP001297370">
    <property type="component" value="Unassembled WGS sequence"/>
</dbReference>
<sequence length="211" mass="25159">MYDRAKEQQKEIATIKERTIHLNLSDADCKRISTYAAKANITVSQLLESFIGDLVNGTYTNGSDERDYAQEWFERCGYGMNSEKTFLRYILEEGADVEFLLNGLEGIKKSKELIQTLTEELQKEIDRQRENPEYQYEWEEEDKECIRTEQEELDAAILSVKEWWEEYQAWKKQKNWWDVGEDTAERTFDEELTIIQEWWNTYRSLLGTETE</sequence>
<evidence type="ECO:0000313" key="1">
    <source>
        <dbReference type="EMBL" id="MCB5620562.1"/>
    </source>
</evidence>
<dbReference type="EMBL" id="QRWQ01000009">
    <property type="protein sequence ID" value="RGT38061.1"/>
    <property type="molecule type" value="Genomic_DNA"/>
</dbReference>
<accession>A0A3E4KA31</accession>